<accession>A0A1F7S7M5</accession>
<keyword evidence="3" id="KW-0808">Transferase</keyword>
<dbReference type="GO" id="GO:0004674">
    <property type="term" value="F:protein serine/threonine kinase activity"/>
    <property type="evidence" value="ECO:0007669"/>
    <property type="project" value="UniProtKB-KW"/>
</dbReference>
<sequence>MTEPRYKILEKIASGTYSDIHKIVDPDTNKLLALKSIKPEYSSFQVFHSIFRWNIEISKRISHPNIIKSHYFVHEIPHQYFLVMDLVDGYNLSELCTLLPELHHSIKFYILLEITRGLNACHKSHIIHRNIQPSNVLVGRDGKIFISNFGLAAVEKPDTGNIHIADNNVSFFAPEQINHIDVTDKADIWAFGIVMYELLLGKNPFSSNNPMVTIKKICDEQLNIPSDVDPSISVIIKKCTDKNPELRYPSISLIQENLENMLRLSGLSEKDCKEELIITLSDLTDDLVPGTSSKDHISNVILPKVPITKHTLSKPAISGDSVSKPRHHQDSSNSEIEEKDKNPAGPEYHFEEPDELSPEEFNQIDDIQKDPVIFENALEEEQPDGTQEVYKDHTESKAADSGITDKQNTGNIQVFQHEEMTDFNAKLAEAENVLNHKSENAEVTYTTQSVDFDNMFDPARPFPGKKSFVSGTDKLLLSILLILMGITIGLILIGDYFNVANWPVDLLNNDYKKTSFLSGSLFSPTPVVTETVEIISSFPKIPSIFQDTPTPTVKETIKIPAPDLSQVETPSATTQLTPIITPTFKPLQTVKADALSAFLSGNLQTSLSLFNQYAKSSPENRKEVLKYLEPVQSLLRSVANAKDDLKDERYSSALTQLIIIQEAYNSLAKKMDEKYIQKTALKIEGLDINETKEKISKFVLLLFLPDKKDVSKIYINSNPISFKSSEKSYLAKTLISKTSVFTLLIRNNEDQMKKIVLRSVDSDNKQQSRKSGVYIYNDHKTQFTISVNGKNQDLKPGHSVFLPSSKSISLYCGQWGNFEFGKDNLNSGEYRVTEIRVIHLD</sequence>
<proteinExistence type="predicted"/>
<dbReference type="EMBL" id="MGDD01000013">
    <property type="protein sequence ID" value="OGL49792.1"/>
    <property type="molecule type" value="Genomic_DNA"/>
</dbReference>
<evidence type="ECO:0000256" key="5">
    <source>
        <dbReference type="ARBA" id="ARBA00022777"/>
    </source>
</evidence>
<evidence type="ECO:0000256" key="10">
    <source>
        <dbReference type="SAM" id="Phobius"/>
    </source>
</evidence>
<keyword evidence="2" id="KW-0723">Serine/threonine-protein kinase</keyword>
<dbReference type="PANTHER" id="PTHR43671">
    <property type="entry name" value="SERINE/THREONINE-PROTEIN KINASE NEK"/>
    <property type="match status" value="1"/>
</dbReference>
<gene>
    <name evidence="12" type="ORF">A2161_01320</name>
</gene>
<evidence type="ECO:0000313" key="12">
    <source>
        <dbReference type="EMBL" id="OGL49792.1"/>
    </source>
</evidence>
<evidence type="ECO:0000256" key="4">
    <source>
        <dbReference type="ARBA" id="ARBA00022741"/>
    </source>
</evidence>
<comment type="catalytic activity">
    <reaction evidence="7">
        <text>L-threonyl-[protein] + ATP = O-phospho-L-threonyl-[protein] + ADP + H(+)</text>
        <dbReference type="Rhea" id="RHEA:46608"/>
        <dbReference type="Rhea" id="RHEA-COMP:11060"/>
        <dbReference type="Rhea" id="RHEA-COMP:11605"/>
        <dbReference type="ChEBI" id="CHEBI:15378"/>
        <dbReference type="ChEBI" id="CHEBI:30013"/>
        <dbReference type="ChEBI" id="CHEBI:30616"/>
        <dbReference type="ChEBI" id="CHEBI:61977"/>
        <dbReference type="ChEBI" id="CHEBI:456216"/>
        <dbReference type="EC" id="2.7.11.1"/>
    </reaction>
</comment>
<dbReference type="SUPFAM" id="SSF56112">
    <property type="entry name" value="Protein kinase-like (PK-like)"/>
    <property type="match status" value="1"/>
</dbReference>
<evidence type="ECO:0000256" key="9">
    <source>
        <dbReference type="SAM" id="MobiDB-lite"/>
    </source>
</evidence>
<feature type="transmembrane region" description="Helical" evidence="10">
    <location>
        <begin position="475"/>
        <end position="497"/>
    </location>
</feature>
<feature type="compositionally biased region" description="Basic and acidic residues" evidence="9">
    <location>
        <begin position="389"/>
        <end position="398"/>
    </location>
</feature>
<keyword evidence="10" id="KW-0472">Membrane</keyword>
<keyword evidence="6" id="KW-0067">ATP-binding</keyword>
<comment type="caution">
    <text evidence="12">The sequence shown here is derived from an EMBL/GenBank/DDBJ whole genome shotgun (WGS) entry which is preliminary data.</text>
</comment>
<dbReference type="InterPro" id="IPR050660">
    <property type="entry name" value="NEK_Ser/Thr_kinase"/>
</dbReference>
<feature type="domain" description="Protein kinase" evidence="11">
    <location>
        <begin position="6"/>
        <end position="262"/>
    </location>
</feature>
<evidence type="ECO:0000256" key="1">
    <source>
        <dbReference type="ARBA" id="ARBA00012513"/>
    </source>
</evidence>
<keyword evidence="4" id="KW-0547">Nucleotide-binding</keyword>
<protein>
    <recommendedName>
        <fullName evidence="1">non-specific serine/threonine protein kinase</fullName>
        <ecNumber evidence="1">2.7.11.1</ecNumber>
    </recommendedName>
</protein>
<dbReference type="Gene3D" id="1.10.510.10">
    <property type="entry name" value="Transferase(Phosphotransferase) domain 1"/>
    <property type="match status" value="1"/>
</dbReference>
<comment type="catalytic activity">
    <reaction evidence="8">
        <text>L-seryl-[protein] + ATP = O-phospho-L-seryl-[protein] + ADP + H(+)</text>
        <dbReference type="Rhea" id="RHEA:17989"/>
        <dbReference type="Rhea" id="RHEA-COMP:9863"/>
        <dbReference type="Rhea" id="RHEA-COMP:11604"/>
        <dbReference type="ChEBI" id="CHEBI:15378"/>
        <dbReference type="ChEBI" id="CHEBI:29999"/>
        <dbReference type="ChEBI" id="CHEBI:30616"/>
        <dbReference type="ChEBI" id="CHEBI:83421"/>
        <dbReference type="ChEBI" id="CHEBI:456216"/>
        <dbReference type="EC" id="2.7.11.1"/>
    </reaction>
</comment>
<dbReference type="EC" id="2.7.11.1" evidence="1"/>
<feature type="region of interest" description="Disordered" evidence="9">
    <location>
        <begin position="312"/>
        <end position="357"/>
    </location>
</feature>
<dbReference type="InterPro" id="IPR000719">
    <property type="entry name" value="Prot_kinase_dom"/>
</dbReference>
<keyword evidence="10" id="KW-0812">Transmembrane</keyword>
<dbReference type="PROSITE" id="PS50011">
    <property type="entry name" value="PROTEIN_KINASE_DOM"/>
    <property type="match status" value="1"/>
</dbReference>
<evidence type="ECO:0000256" key="6">
    <source>
        <dbReference type="ARBA" id="ARBA00022840"/>
    </source>
</evidence>
<evidence type="ECO:0000256" key="7">
    <source>
        <dbReference type="ARBA" id="ARBA00047899"/>
    </source>
</evidence>
<keyword evidence="5" id="KW-0418">Kinase</keyword>
<dbReference type="Proteomes" id="UP000179266">
    <property type="component" value="Unassembled WGS sequence"/>
</dbReference>
<dbReference type="Pfam" id="PF00069">
    <property type="entry name" value="Pkinase"/>
    <property type="match status" value="1"/>
</dbReference>
<evidence type="ECO:0000256" key="8">
    <source>
        <dbReference type="ARBA" id="ARBA00048679"/>
    </source>
</evidence>
<feature type="region of interest" description="Disordered" evidence="9">
    <location>
        <begin position="379"/>
        <end position="408"/>
    </location>
</feature>
<dbReference type="PANTHER" id="PTHR43671:SF98">
    <property type="entry name" value="SERINE_THREONINE-PROTEIN KINASE NEK11"/>
    <property type="match status" value="1"/>
</dbReference>
<dbReference type="AlphaFoldDB" id="A0A1F7S7M5"/>
<dbReference type="CDD" id="cd14014">
    <property type="entry name" value="STKc_PknB_like"/>
    <property type="match status" value="1"/>
</dbReference>
<dbReference type="InterPro" id="IPR011009">
    <property type="entry name" value="Kinase-like_dom_sf"/>
</dbReference>
<reference evidence="12 13" key="1">
    <citation type="journal article" date="2016" name="Nat. Commun.">
        <title>Thousands of microbial genomes shed light on interconnected biogeochemical processes in an aquifer system.</title>
        <authorList>
            <person name="Anantharaman K."/>
            <person name="Brown C.T."/>
            <person name="Hug L.A."/>
            <person name="Sharon I."/>
            <person name="Castelle C.J."/>
            <person name="Probst A.J."/>
            <person name="Thomas B.C."/>
            <person name="Singh A."/>
            <person name="Wilkins M.J."/>
            <person name="Karaoz U."/>
            <person name="Brodie E.L."/>
            <person name="Williams K.H."/>
            <person name="Hubbard S.S."/>
            <person name="Banfield J.F."/>
        </authorList>
    </citation>
    <scope>NUCLEOTIDE SEQUENCE [LARGE SCALE GENOMIC DNA]</scope>
</reference>
<organism evidence="12 13">
    <name type="scientific">Candidatus Schekmanbacteria bacterium RBG_13_48_7</name>
    <dbReference type="NCBI Taxonomy" id="1817878"/>
    <lineage>
        <taxon>Bacteria</taxon>
        <taxon>Candidatus Schekmaniibacteriota</taxon>
    </lineage>
</organism>
<keyword evidence="10" id="KW-1133">Transmembrane helix</keyword>
<dbReference type="GO" id="GO:0005524">
    <property type="term" value="F:ATP binding"/>
    <property type="evidence" value="ECO:0007669"/>
    <property type="project" value="UniProtKB-KW"/>
</dbReference>
<name>A0A1F7S7M5_9BACT</name>
<evidence type="ECO:0000256" key="2">
    <source>
        <dbReference type="ARBA" id="ARBA00022527"/>
    </source>
</evidence>
<evidence type="ECO:0000313" key="13">
    <source>
        <dbReference type="Proteomes" id="UP000179266"/>
    </source>
</evidence>
<evidence type="ECO:0000256" key="3">
    <source>
        <dbReference type="ARBA" id="ARBA00022679"/>
    </source>
</evidence>
<evidence type="ECO:0000259" key="11">
    <source>
        <dbReference type="PROSITE" id="PS50011"/>
    </source>
</evidence>